<feature type="active site" evidence="3">
    <location>
        <position position="160"/>
    </location>
</feature>
<protein>
    <recommendedName>
        <fullName evidence="4">Pseudouridine synthase</fullName>
        <ecNumber evidence="4">5.4.99.-</ecNumber>
    </recommendedName>
</protein>
<feature type="domain" description="Pseudouridine synthase RsuA/RluA-like" evidence="5">
    <location>
        <begin position="113"/>
        <end position="264"/>
    </location>
</feature>
<evidence type="ECO:0000256" key="1">
    <source>
        <dbReference type="ARBA" id="ARBA00000073"/>
    </source>
</evidence>
<comment type="caution">
    <text evidence="6">The sequence shown here is derived from an EMBL/GenBank/DDBJ whole genome shotgun (WGS) entry which is preliminary data.</text>
</comment>
<organism evidence="6 7">
    <name type="scientific">Desulfosporosinus acididurans</name>
    <dbReference type="NCBI Taxonomy" id="476652"/>
    <lineage>
        <taxon>Bacteria</taxon>
        <taxon>Bacillati</taxon>
        <taxon>Bacillota</taxon>
        <taxon>Clostridia</taxon>
        <taxon>Eubacteriales</taxon>
        <taxon>Desulfitobacteriaceae</taxon>
        <taxon>Desulfosporosinus</taxon>
    </lineage>
</organism>
<comment type="similarity">
    <text evidence="2 4">Belongs to the pseudouridine synthase RluA family.</text>
</comment>
<sequence length="327" mass="36755">MVLPNLATIFILLTFKYLLRIGTGDMKRYLSYTITDVHQGLTVEAYLKQVLNYSGRTIQKLTRKKGILLNKKNAFLKKNVNSGDVLKILSLEDTNFGVEPEQGPIEILYEDNYLIVLNKPSGLLVHPTGQTSHGTLSNYLAYHYQQHGAICTVRPIHRLDRDTSGCVLFAKDRRTQAYLDKFLKEGEIKRTYHAVVMGNIDPSNGTINLPIGSHPAKPNRRVVTEAGDPAITHYHEICTSSGVSLLELILETGRTHQIRVHLSHLGHPIVGDRMYGKRSDLISGQALHAISLSFLHPFEQRVISLEAPYSSSYLRVLEAYALRSEQQ</sequence>
<dbReference type="GO" id="GO:0003723">
    <property type="term" value="F:RNA binding"/>
    <property type="evidence" value="ECO:0007669"/>
    <property type="project" value="InterPro"/>
</dbReference>
<dbReference type="GO" id="GO:0140098">
    <property type="term" value="F:catalytic activity, acting on RNA"/>
    <property type="evidence" value="ECO:0007669"/>
    <property type="project" value="UniProtKB-ARBA"/>
</dbReference>
<dbReference type="Gene3D" id="3.30.2350.10">
    <property type="entry name" value="Pseudouridine synthase"/>
    <property type="match status" value="1"/>
</dbReference>
<keyword evidence="4 6" id="KW-0413">Isomerase</keyword>
<dbReference type="Proteomes" id="UP000036356">
    <property type="component" value="Unassembled WGS sequence"/>
</dbReference>
<evidence type="ECO:0000313" key="6">
    <source>
        <dbReference type="EMBL" id="KLU65563.1"/>
    </source>
</evidence>
<dbReference type="InterPro" id="IPR006145">
    <property type="entry name" value="PsdUridine_synth_RsuA/RluA"/>
</dbReference>
<dbReference type="EC" id="5.4.99.-" evidence="4"/>
<dbReference type="InterPro" id="IPR050188">
    <property type="entry name" value="RluA_PseudoU_synthase"/>
</dbReference>
<comment type="catalytic activity">
    <reaction evidence="1 4">
        <text>a uridine in RNA = a pseudouridine in RNA</text>
        <dbReference type="Rhea" id="RHEA:48348"/>
        <dbReference type="Rhea" id="RHEA-COMP:12068"/>
        <dbReference type="Rhea" id="RHEA-COMP:12069"/>
        <dbReference type="ChEBI" id="CHEBI:65314"/>
        <dbReference type="ChEBI" id="CHEBI:65315"/>
    </reaction>
</comment>
<dbReference type="NCBIfam" id="TIGR00005">
    <property type="entry name" value="rluA_subfam"/>
    <property type="match status" value="1"/>
</dbReference>
<dbReference type="CDD" id="cd02869">
    <property type="entry name" value="PseudoU_synth_RluA_like"/>
    <property type="match status" value="1"/>
</dbReference>
<keyword evidence="7" id="KW-1185">Reference proteome</keyword>
<dbReference type="InterPro" id="IPR020103">
    <property type="entry name" value="PsdUridine_synth_cat_dom_sf"/>
</dbReference>
<dbReference type="GO" id="GO:0009982">
    <property type="term" value="F:pseudouridine synthase activity"/>
    <property type="evidence" value="ECO:0007669"/>
    <property type="project" value="InterPro"/>
</dbReference>
<accession>A0A0J1FRF9</accession>
<proteinExistence type="inferred from homology"/>
<dbReference type="InterPro" id="IPR006225">
    <property type="entry name" value="PsdUridine_synth_RluC/D"/>
</dbReference>
<gene>
    <name evidence="6" type="primary">rluD_3</name>
    <name evidence="6" type="ORF">DEAC_c27000</name>
</gene>
<dbReference type="EMBL" id="LDZY01000008">
    <property type="protein sequence ID" value="KLU65563.1"/>
    <property type="molecule type" value="Genomic_DNA"/>
</dbReference>
<evidence type="ECO:0000313" key="7">
    <source>
        <dbReference type="Proteomes" id="UP000036356"/>
    </source>
</evidence>
<comment type="function">
    <text evidence="4">Responsible for synthesis of pseudouridine from uracil.</text>
</comment>
<name>A0A0J1FRF9_9FIRM</name>
<dbReference type="STRING" id="476652.DEAC_c27000"/>
<dbReference type="GO" id="GO:0000455">
    <property type="term" value="P:enzyme-directed rRNA pseudouridine synthesis"/>
    <property type="evidence" value="ECO:0007669"/>
    <property type="project" value="TreeGrafter"/>
</dbReference>
<dbReference type="AlphaFoldDB" id="A0A0J1FRF9"/>
<dbReference type="SUPFAM" id="SSF55120">
    <property type="entry name" value="Pseudouridine synthase"/>
    <property type="match status" value="1"/>
</dbReference>
<dbReference type="Pfam" id="PF00849">
    <property type="entry name" value="PseudoU_synth_2"/>
    <property type="match status" value="1"/>
</dbReference>
<dbReference type="PANTHER" id="PTHR21600:SF71">
    <property type="entry name" value="PSEUDOURIDINE SYNTHASE"/>
    <property type="match status" value="1"/>
</dbReference>
<evidence type="ECO:0000256" key="3">
    <source>
        <dbReference type="PIRSR" id="PIRSR606225-1"/>
    </source>
</evidence>
<dbReference type="PATRIC" id="fig|476652.3.peg.2826"/>
<dbReference type="PROSITE" id="PS01129">
    <property type="entry name" value="PSI_RLU"/>
    <property type="match status" value="1"/>
</dbReference>
<reference evidence="6 7" key="1">
    <citation type="submission" date="2015-06" db="EMBL/GenBank/DDBJ databases">
        <title>Draft genome of the moderately acidophilic sulfate reducer Candidatus Desulfosporosinus acididurans strain M1.</title>
        <authorList>
            <person name="Poehlein A."/>
            <person name="Petzsch P."/>
            <person name="Johnson B.D."/>
            <person name="Schloemann M."/>
            <person name="Daniel R."/>
            <person name="Muehling M."/>
        </authorList>
    </citation>
    <scope>NUCLEOTIDE SEQUENCE [LARGE SCALE GENOMIC DNA]</scope>
    <source>
        <strain evidence="6 7">M1</strain>
    </source>
</reference>
<dbReference type="PANTHER" id="PTHR21600">
    <property type="entry name" value="MITOCHONDRIAL RNA PSEUDOURIDINE SYNTHASE"/>
    <property type="match status" value="1"/>
</dbReference>
<evidence type="ECO:0000259" key="5">
    <source>
        <dbReference type="Pfam" id="PF00849"/>
    </source>
</evidence>
<evidence type="ECO:0000256" key="4">
    <source>
        <dbReference type="RuleBase" id="RU362028"/>
    </source>
</evidence>
<dbReference type="InterPro" id="IPR006224">
    <property type="entry name" value="PsdUridine_synth_RluA-like_CS"/>
</dbReference>
<evidence type="ECO:0000256" key="2">
    <source>
        <dbReference type="ARBA" id="ARBA00010876"/>
    </source>
</evidence>